<feature type="non-terminal residue" evidence="1">
    <location>
        <position position="1"/>
    </location>
</feature>
<protein>
    <submittedName>
        <fullName evidence="1">Uncharacterized protein</fullName>
    </submittedName>
</protein>
<sequence length="75" mass="8713">LRLIWEYAKPNVITLIILVLETPCAIEPKPCEGRMATVHALENLTEEWRVNEKLGLDESTDRYFRRNVRCVVETG</sequence>
<proteinExistence type="predicted"/>
<gene>
    <name evidence="1" type="ORF">METZ01_LOCUS449146</name>
</gene>
<accession>A0A382ZLF9</accession>
<dbReference type="AlphaFoldDB" id="A0A382ZLF9"/>
<organism evidence="1">
    <name type="scientific">marine metagenome</name>
    <dbReference type="NCBI Taxonomy" id="408172"/>
    <lineage>
        <taxon>unclassified sequences</taxon>
        <taxon>metagenomes</taxon>
        <taxon>ecological metagenomes</taxon>
    </lineage>
</organism>
<name>A0A382ZLF9_9ZZZZ</name>
<reference evidence="1" key="1">
    <citation type="submission" date="2018-05" db="EMBL/GenBank/DDBJ databases">
        <authorList>
            <person name="Lanie J.A."/>
            <person name="Ng W.-L."/>
            <person name="Kazmierczak K.M."/>
            <person name="Andrzejewski T.M."/>
            <person name="Davidsen T.M."/>
            <person name="Wayne K.J."/>
            <person name="Tettelin H."/>
            <person name="Glass J.I."/>
            <person name="Rusch D."/>
            <person name="Podicherti R."/>
            <person name="Tsui H.-C.T."/>
            <person name="Winkler M.E."/>
        </authorList>
    </citation>
    <scope>NUCLEOTIDE SEQUENCE</scope>
</reference>
<evidence type="ECO:0000313" key="1">
    <source>
        <dbReference type="EMBL" id="SVD96292.1"/>
    </source>
</evidence>
<dbReference type="EMBL" id="UINC01184868">
    <property type="protein sequence ID" value="SVD96292.1"/>
    <property type="molecule type" value="Genomic_DNA"/>
</dbReference>